<dbReference type="EMBL" id="JAACJS010000012">
    <property type="protein sequence ID" value="NCI50350.1"/>
    <property type="molecule type" value="Genomic_DNA"/>
</dbReference>
<sequence length="514" mass="57410">MTKISSHKKECVITIEMGTNAVRIFAFDLAGNVIGDRKGTYPTFHPQPEYSEQDPEQVFITMLYVLKNFLSEEIHPQKYTVSTICFSAAMHSVLAIDKNDVPLGNAIIWADNRGKEEADALKKTALGRSIYKNTGTPIHPMSPLIKIAWMKKKDRQRFNKTAKFLSIKSYIVQQLTGECLIDFSLASATGLFNNQTVDWDAQALDFAGIDADRLPELVSVFYAPKKLKREFQTSLGLPANTKILIGSSDGCFATLGAGVWTGDKATITVEDSGAMRVVGKKIIHDEQQRFFNYVLTEDYFISGGPTNNGGVIFEWFAKQFGDFKYAYDIENCMEDLIADAEKIATGSDGLLFLPYLLGERAPIWNANARGVYFGLNINHGKNHFIRSTIEGILYEIFSIGKTLEEHRNITSLSVNGSFATIPFCSQMIADIFNKPVSICKNLNSVSLGAFLLSATDMGLFKSLDAAARSVVFEKTYKPSKQNHEVYKKYVDIFQRLSTKFADEFESITTLQQQL</sequence>
<keyword evidence="8" id="KW-1185">Reference proteome</keyword>
<evidence type="ECO:0000313" key="8">
    <source>
        <dbReference type="Proteomes" id="UP000753802"/>
    </source>
</evidence>
<dbReference type="InterPro" id="IPR043129">
    <property type="entry name" value="ATPase_NBD"/>
</dbReference>
<reference evidence="7 8" key="1">
    <citation type="submission" date="2020-01" db="EMBL/GenBank/DDBJ databases">
        <title>Genome analysis.</title>
        <authorList>
            <person name="Wu S."/>
            <person name="Wang G."/>
        </authorList>
    </citation>
    <scope>NUCLEOTIDE SEQUENCE [LARGE SCALE GENOMIC DNA]</scope>
    <source>
        <strain evidence="7 8">SYL130</strain>
    </source>
</reference>
<evidence type="ECO:0000259" key="5">
    <source>
        <dbReference type="Pfam" id="PF00370"/>
    </source>
</evidence>
<dbReference type="InterPro" id="IPR018485">
    <property type="entry name" value="FGGY_C"/>
</dbReference>
<dbReference type="InterPro" id="IPR050406">
    <property type="entry name" value="FGGY_Carb_Kinase"/>
</dbReference>
<protein>
    <submittedName>
        <fullName evidence="7">Gluconokinase</fullName>
    </submittedName>
</protein>
<dbReference type="PANTHER" id="PTHR43095:SF2">
    <property type="entry name" value="GLUCONOKINASE"/>
    <property type="match status" value="1"/>
</dbReference>
<evidence type="ECO:0000313" key="7">
    <source>
        <dbReference type="EMBL" id="NCI50350.1"/>
    </source>
</evidence>
<comment type="similarity">
    <text evidence="1 4">Belongs to the FGGY kinase family.</text>
</comment>
<dbReference type="SUPFAM" id="SSF53067">
    <property type="entry name" value="Actin-like ATPase domain"/>
    <property type="match status" value="2"/>
</dbReference>
<dbReference type="Proteomes" id="UP000753802">
    <property type="component" value="Unassembled WGS sequence"/>
</dbReference>
<organism evidence="7 8">
    <name type="scientific">Sediminibacterium roseum</name>
    <dbReference type="NCBI Taxonomy" id="1978412"/>
    <lineage>
        <taxon>Bacteria</taxon>
        <taxon>Pseudomonadati</taxon>
        <taxon>Bacteroidota</taxon>
        <taxon>Chitinophagia</taxon>
        <taxon>Chitinophagales</taxon>
        <taxon>Chitinophagaceae</taxon>
        <taxon>Sediminibacterium</taxon>
    </lineage>
</organism>
<dbReference type="Gene3D" id="3.30.420.40">
    <property type="match status" value="2"/>
</dbReference>
<dbReference type="Pfam" id="PF00370">
    <property type="entry name" value="FGGY_N"/>
    <property type="match status" value="1"/>
</dbReference>
<accession>A0ABW9ZTB6</accession>
<keyword evidence="2 4" id="KW-0808">Transferase</keyword>
<name>A0ABW9ZTB6_9BACT</name>
<dbReference type="Pfam" id="PF02782">
    <property type="entry name" value="FGGY_C"/>
    <property type="match status" value="1"/>
</dbReference>
<dbReference type="PIRSF" id="PIRSF000538">
    <property type="entry name" value="GlpK"/>
    <property type="match status" value="1"/>
</dbReference>
<evidence type="ECO:0000259" key="6">
    <source>
        <dbReference type="Pfam" id="PF02782"/>
    </source>
</evidence>
<proteinExistence type="inferred from homology"/>
<feature type="domain" description="Carbohydrate kinase FGGY N-terminal" evidence="5">
    <location>
        <begin position="12"/>
        <end position="256"/>
    </location>
</feature>
<dbReference type="CDD" id="cd07770">
    <property type="entry name" value="ASKHA_NBD_FGGY_GntK"/>
    <property type="match status" value="1"/>
</dbReference>
<dbReference type="RefSeq" id="WP_161818652.1">
    <property type="nucleotide sequence ID" value="NZ_JAACJS010000012.1"/>
</dbReference>
<gene>
    <name evidence="7" type="ORF">GWC95_10485</name>
</gene>
<evidence type="ECO:0000256" key="2">
    <source>
        <dbReference type="ARBA" id="ARBA00022679"/>
    </source>
</evidence>
<comment type="caution">
    <text evidence="7">The sequence shown here is derived from an EMBL/GenBank/DDBJ whole genome shotgun (WGS) entry which is preliminary data.</text>
</comment>
<dbReference type="InterPro" id="IPR018484">
    <property type="entry name" value="FGGY_N"/>
</dbReference>
<dbReference type="InterPro" id="IPR000577">
    <property type="entry name" value="Carb_kinase_FGGY"/>
</dbReference>
<dbReference type="PROSITE" id="PS00445">
    <property type="entry name" value="FGGY_KINASES_2"/>
    <property type="match status" value="1"/>
</dbReference>
<evidence type="ECO:0000256" key="1">
    <source>
        <dbReference type="ARBA" id="ARBA00009156"/>
    </source>
</evidence>
<dbReference type="PANTHER" id="PTHR43095">
    <property type="entry name" value="SUGAR KINASE"/>
    <property type="match status" value="1"/>
</dbReference>
<keyword evidence="3 4" id="KW-0418">Kinase</keyword>
<dbReference type="InterPro" id="IPR018483">
    <property type="entry name" value="Carb_kinase_FGGY_CS"/>
</dbReference>
<evidence type="ECO:0000256" key="3">
    <source>
        <dbReference type="ARBA" id="ARBA00022777"/>
    </source>
</evidence>
<evidence type="ECO:0000256" key="4">
    <source>
        <dbReference type="RuleBase" id="RU003733"/>
    </source>
</evidence>
<feature type="domain" description="Carbohydrate kinase FGGY C-terminal" evidence="6">
    <location>
        <begin position="294"/>
        <end position="454"/>
    </location>
</feature>